<gene>
    <name evidence="1" type="ORF">BN13_280029</name>
</gene>
<dbReference type="Proteomes" id="UP000035720">
    <property type="component" value="Unassembled WGS sequence"/>
</dbReference>
<evidence type="ECO:0000313" key="2">
    <source>
        <dbReference type="Proteomes" id="UP000035720"/>
    </source>
</evidence>
<proteinExistence type="predicted"/>
<name>A0A077MDN9_9MICO</name>
<accession>A0A077MDN9</accession>
<organism evidence="1 2">
    <name type="scientific">Nostocoides jenkinsii Ben 74</name>
    <dbReference type="NCBI Taxonomy" id="1193518"/>
    <lineage>
        <taxon>Bacteria</taxon>
        <taxon>Bacillati</taxon>
        <taxon>Actinomycetota</taxon>
        <taxon>Actinomycetes</taxon>
        <taxon>Micrococcales</taxon>
        <taxon>Intrasporangiaceae</taxon>
        <taxon>Nostocoides</taxon>
    </lineage>
</organism>
<evidence type="ECO:0000313" key="1">
    <source>
        <dbReference type="EMBL" id="CCI53032.1"/>
    </source>
</evidence>
<dbReference type="EMBL" id="CAJC01000137">
    <property type="protein sequence ID" value="CCI53032.1"/>
    <property type="molecule type" value="Genomic_DNA"/>
</dbReference>
<comment type="caution">
    <text evidence="1">The sequence shown here is derived from an EMBL/GenBank/DDBJ whole genome shotgun (WGS) entry which is preliminary data.</text>
</comment>
<protein>
    <submittedName>
        <fullName evidence="1">Uncharacterized protein</fullName>
    </submittedName>
</protein>
<dbReference type="AlphaFoldDB" id="A0A077MDN9"/>
<keyword evidence="2" id="KW-1185">Reference proteome</keyword>
<sequence>MFTMVYHARASDGYGDPLVFPMSQMSQK</sequence>
<reference evidence="1 2" key="1">
    <citation type="journal article" date="2013" name="ISME J.">
        <title>A metabolic model for members of the genus Tetrasphaera involved in enhanced biological phosphorus removal.</title>
        <authorList>
            <person name="Kristiansen R."/>
            <person name="Nguyen H.T.T."/>
            <person name="Saunders A.M."/>
            <person name="Nielsen J.L."/>
            <person name="Wimmer R."/>
            <person name="Le V.Q."/>
            <person name="McIlroy S.J."/>
            <person name="Petrovski S."/>
            <person name="Seviour R.J."/>
            <person name="Calteau A."/>
            <person name="Nielsen K.L."/>
            <person name="Nielsen P.H."/>
        </authorList>
    </citation>
    <scope>NUCLEOTIDE SEQUENCE [LARGE SCALE GENOMIC DNA]</scope>
    <source>
        <strain evidence="1 2">Ben 74</strain>
    </source>
</reference>